<sequence length="280" mass="31517">MEKLLMVWVTGKAAPRRYLDADHHLREGKSDLRKFAEANPADFHRRGIGRKSSSKEIPDADHLFAKARAIYGNLLKQTPQTSIDEASEESLKPAGAGLKSKGSGIHSVVRHGEAAEDYIKIFRSNKAQGYISQQVFNCNETRLKEKGPERKSAIERRALGQMVFDDGVHHNRKNEDTCYGNVKDHHLRGKEAIYGNLLEARSPADFHRRGHRKSHLKPAGAGLRYKRGSIPPFVRHGEAAGDFYKIFRSNKKPRIHLSLAESSAVMRHGCSGKRCRIEHI</sequence>
<evidence type="ECO:0000313" key="2">
    <source>
        <dbReference type="Proteomes" id="UP000886998"/>
    </source>
</evidence>
<proteinExistence type="predicted"/>
<comment type="caution">
    <text evidence="1">The sequence shown here is derived from an EMBL/GenBank/DDBJ whole genome shotgun (WGS) entry which is preliminary data.</text>
</comment>
<organism evidence="1 2">
    <name type="scientific">Trichonephila inaurata madagascariensis</name>
    <dbReference type="NCBI Taxonomy" id="2747483"/>
    <lineage>
        <taxon>Eukaryota</taxon>
        <taxon>Metazoa</taxon>
        <taxon>Ecdysozoa</taxon>
        <taxon>Arthropoda</taxon>
        <taxon>Chelicerata</taxon>
        <taxon>Arachnida</taxon>
        <taxon>Araneae</taxon>
        <taxon>Araneomorphae</taxon>
        <taxon>Entelegynae</taxon>
        <taxon>Araneoidea</taxon>
        <taxon>Nephilidae</taxon>
        <taxon>Trichonephila</taxon>
        <taxon>Trichonephila inaurata</taxon>
    </lineage>
</organism>
<gene>
    <name evidence="1" type="ORF">TNIN_25021</name>
</gene>
<protein>
    <submittedName>
        <fullName evidence="1">Uncharacterized protein</fullName>
    </submittedName>
</protein>
<reference evidence="1" key="1">
    <citation type="submission" date="2020-08" db="EMBL/GenBank/DDBJ databases">
        <title>Multicomponent nature underlies the extraordinary mechanical properties of spider dragline silk.</title>
        <authorList>
            <person name="Kono N."/>
            <person name="Nakamura H."/>
            <person name="Mori M."/>
            <person name="Yoshida Y."/>
            <person name="Ohtoshi R."/>
            <person name="Malay A.D."/>
            <person name="Moran D.A.P."/>
            <person name="Tomita M."/>
            <person name="Numata K."/>
            <person name="Arakawa K."/>
        </authorList>
    </citation>
    <scope>NUCLEOTIDE SEQUENCE</scope>
</reference>
<keyword evidence="2" id="KW-1185">Reference proteome</keyword>
<name>A0A8X7BXY0_9ARAC</name>
<dbReference type="AlphaFoldDB" id="A0A8X7BXY0"/>
<dbReference type="Proteomes" id="UP000886998">
    <property type="component" value="Unassembled WGS sequence"/>
</dbReference>
<evidence type="ECO:0000313" key="1">
    <source>
        <dbReference type="EMBL" id="GFY49231.1"/>
    </source>
</evidence>
<accession>A0A8X7BXY0</accession>
<dbReference type="EMBL" id="BMAV01006892">
    <property type="protein sequence ID" value="GFY49231.1"/>
    <property type="molecule type" value="Genomic_DNA"/>
</dbReference>